<feature type="compositionally biased region" description="Acidic residues" evidence="1">
    <location>
        <begin position="280"/>
        <end position="290"/>
    </location>
</feature>
<organism evidence="2 3">
    <name type="scientific">Pyrenophora seminiperda CCB06</name>
    <dbReference type="NCBI Taxonomy" id="1302712"/>
    <lineage>
        <taxon>Eukaryota</taxon>
        <taxon>Fungi</taxon>
        <taxon>Dikarya</taxon>
        <taxon>Ascomycota</taxon>
        <taxon>Pezizomycotina</taxon>
        <taxon>Dothideomycetes</taxon>
        <taxon>Pleosporomycetidae</taxon>
        <taxon>Pleosporales</taxon>
        <taxon>Pleosporineae</taxon>
        <taxon>Pleosporaceae</taxon>
        <taxon>Pyrenophora</taxon>
    </lineage>
</organism>
<name>A0A3M7MJ34_9PLEO</name>
<dbReference type="OrthoDB" id="10037289at2759"/>
<feature type="region of interest" description="Disordered" evidence="1">
    <location>
        <begin position="274"/>
        <end position="349"/>
    </location>
</feature>
<evidence type="ECO:0000313" key="3">
    <source>
        <dbReference type="Proteomes" id="UP000265663"/>
    </source>
</evidence>
<feature type="region of interest" description="Disordered" evidence="1">
    <location>
        <begin position="1"/>
        <end position="44"/>
    </location>
</feature>
<evidence type="ECO:0000256" key="1">
    <source>
        <dbReference type="SAM" id="MobiDB-lite"/>
    </source>
</evidence>
<proteinExistence type="predicted"/>
<feature type="compositionally biased region" description="Polar residues" evidence="1">
    <location>
        <begin position="321"/>
        <end position="335"/>
    </location>
</feature>
<reference evidence="2 3" key="1">
    <citation type="journal article" date="2014" name="PLoS ONE">
        <title>De novo Genome Assembly of the Fungal Plant Pathogen Pyrenophora semeniperda.</title>
        <authorList>
            <person name="Soliai M.M."/>
            <person name="Meyer S.E."/>
            <person name="Udall J.A."/>
            <person name="Elzinga D.E."/>
            <person name="Hermansen R.A."/>
            <person name="Bodily P.M."/>
            <person name="Hart A.A."/>
            <person name="Coleman C.E."/>
        </authorList>
    </citation>
    <scope>NUCLEOTIDE SEQUENCE [LARGE SCALE GENOMIC DNA]</scope>
    <source>
        <strain evidence="2 3">CCB06</strain>
        <tissue evidence="2">Mycelium</tissue>
    </source>
</reference>
<dbReference type="EMBL" id="KE747844">
    <property type="protein sequence ID" value="RMZ74369.1"/>
    <property type="molecule type" value="Genomic_DNA"/>
</dbReference>
<gene>
    <name evidence="2" type="ORF">GMOD_00003394</name>
</gene>
<keyword evidence="3" id="KW-1185">Reference proteome</keyword>
<evidence type="ECO:0000313" key="2">
    <source>
        <dbReference type="EMBL" id="RMZ74369.1"/>
    </source>
</evidence>
<dbReference type="Proteomes" id="UP000265663">
    <property type="component" value="Unassembled WGS sequence"/>
</dbReference>
<accession>A0A3M7MJ34</accession>
<protein>
    <submittedName>
        <fullName evidence="2">SAP domain-containing isoform 1</fullName>
    </submittedName>
</protein>
<sequence>MPPTKRQKTNRDSGGPAKQNTNKKSSDNNKDASSSEESTKPEPHDYICIHRPFFDVEAEDLLANPDSYSREKELFDKRYKPIFEQEVKDGIYKASPSEHKDHKWVMIRKSNYCDPDAFGMNLYTDWRGWGMHEIMGNMMIEFNKAFRLKNDKRIQEMWVVISAVGFWLTDKDHIGALMNCEDGDTTSELFGLMGCSLLTALAAIEAAGELKQDSRFLDLTLVIGYYLETSHDLPEYGIEGDSASWRKEAIKYFKKGNLDLSKALSTTEHRIEEIEAKETSEEESDDEEETVTTVQATPATGTADNPANIDVGVANKENNEPKTVTNTCVSPSLSPQGKRKRSVQNNGSDPWKWAQAFKAYKDGHHPKMGGHHYDITKMSRADREAAAFDGKDPLAGIPAKALKEGLLDLD</sequence>
<dbReference type="AlphaFoldDB" id="A0A3M7MJ34"/>